<dbReference type="Proteomes" id="UP000751190">
    <property type="component" value="Unassembled WGS sequence"/>
</dbReference>
<dbReference type="SUPFAM" id="SSF50104">
    <property type="entry name" value="Translation proteins SH3-like domain"/>
    <property type="match status" value="1"/>
</dbReference>
<evidence type="ECO:0008006" key="7">
    <source>
        <dbReference type="Google" id="ProtNLM"/>
    </source>
</evidence>
<dbReference type="EMBL" id="JAGTXO010000005">
    <property type="protein sequence ID" value="KAG8467717.1"/>
    <property type="molecule type" value="Genomic_DNA"/>
</dbReference>
<comment type="caution">
    <text evidence="5">The sequence shown here is derived from an EMBL/GenBank/DDBJ whole genome shotgun (WGS) entry which is preliminary data.</text>
</comment>
<dbReference type="FunFam" id="2.30.30.70:FF:000001">
    <property type="entry name" value="60S ribosomal protein L21"/>
    <property type="match status" value="1"/>
</dbReference>
<evidence type="ECO:0000256" key="3">
    <source>
        <dbReference type="ARBA" id="ARBA00023274"/>
    </source>
</evidence>
<protein>
    <recommendedName>
        <fullName evidence="7">60S ribosomal protein L21</fullName>
    </recommendedName>
</protein>
<dbReference type="OMA" id="CAENDAK"/>
<dbReference type="GO" id="GO:1990904">
    <property type="term" value="C:ribonucleoprotein complex"/>
    <property type="evidence" value="ECO:0007669"/>
    <property type="project" value="UniProtKB-KW"/>
</dbReference>
<feature type="compositionally biased region" description="Basic and acidic residues" evidence="4">
    <location>
        <begin position="171"/>
        <end position="184"/>
    </location>
</feature>
<comment type="similarity">
    <text evidence="1">Belongs to the eukaryotic ribosomal protein eL21 family.</text>
</comment>
<keyword evidence="6" id="KW-1185">Reference proteome</keyword>
<keyword evidence="2" id="KW-0689">Ribosomal protein</keyword>
<evidence type="ECO:0000256" key="1">
    <source>
        <dbReference type="ARBA" id="ARBA00008427"/>
    </source>
</evidence>
<dbReference type="Gene3D" id="6.10.250.3260">
    <property type="match status" value="1"/>
</dbReference>
<organism evidence="5 6">
    <name type="scientific">Diacronema lutheri</name>
    <name type="common">Unicellular marine alga</name>
    <name type="synonym">Monochrysis lutheri</name>
    <dbReference type="NCBI Taxonomy" id="2081491"/>
    <lineage>
        <taxon>Eukaryota</taxon>
        <taxon>Haptista</taxon>
        <taxon>Haptophyta</taxon>
        <taxon>Pavlovophyceae</taxon>
        <taxon>Pavlovales</taxon>
        <taxon>Pavlovaceae</taxon>
        <taxon>Diacronema</taxon>
    </lineage>
</organism>
<name>A0A8J5XSP9_DIALT</name>
<reference evidence="5" key="1">
    <citation type="submission" date="2021-05" db="EMBL/GenBank/DDBJ databases">
        <title>The genome of the haptophyte Pavlova lutheri (Diacronema luteri, Pavlovales) - a model for lipid biosynthesis in eukaryotic algae.</title>
        <authorList>
            <person name="Hulatt C.J."/>
            <person name="Posewitz M.C."/>
        </authorList>
    </citation>
    <scope>NUCLEOTIDE SEQUENCE</scope>
    <source>
        <strain evidence="5">NIVA-4/92</strain>
    </source>
</reference>
<dbReference type="InterPro" id="IPR008991">
    <property type="entry name" value="Translation_prot_SH3-like_sf"/>
</dbReference>
<dbReference type="InterPro" id="IPR018259">
    <property type="entry name" value="Ribosomal_eL21_CS"/>
</dbReference>
<dbReference type="InterPro" id="IPR001147">
    <property type="entry name" value="Ribosomal_eL21"/>
</dbReference>
<dbReference type="PANTHER" id="PTHR20981">
    <property type="entry name" value="60S RIBOSOMAL PROTEIN L21"/>
    <property type="match status" value="1"/>
</dbReference>
<proteinExistence type="inferred from homology"/>
<evidence type="ECO:0000256" key="2">
    <source>
        <dbReference type="ARBA" id="ARBA00022980"/>
    </source>
</evidence>
<dbReference type="PROSITE" id="PS01171">
    <property type="entry name" value="RIBOSOMAL_L21E"/>
    <property type="match status" value="1"/>
</dbReference>
<evidence type="ECO:0000256" key="4">
    <source>
        <dbReference type="SAM" id="MobiDB-lite"/>
    </source>
</evidence>
<accession>A0A8J5XSP9</accession>
<evidence type="ECO:0000313" key="5">
    <source>
        <dbReference type="EMBL" id="KAG8467717.1"/>
    </source>
</evidence>
<dbReference type="GO" id="GO:0003735">
    <property type="term" value="F:structural constituent of ribosome"/>
    <property type="evidence" value="ECO:0007669"/>
    <property type="project" value="InterPro"/>
</dbReference>
<keyword evidence="3" id="KW-0687">Ribonucleoprotein</keyword>
<dbReference type="AlphaFoldDB" id="A0A8J5XSP9"/>
<gene>
    <name evidence="5" type="ORF">KFE25_006769</name>
</gene>
<dbReference type="GO" id="GO:0005840">
    <property type="term" value="C:ribosome"/>
    <property type="evidence" value="ECO:0007669"/>
    <property type="project" value="UniProtKB-KW"/>
</dbReference>
<sequence>MGNTRQRSMGQRAGTRDLFSRGFRQKGVIGLSTYMRIFKVGERVDIVANPAQHKGMPFRFYHGRTGVVWNITKRAVGVEVNKLHRQRQIKKRIHVRLEHVRKSNCDAQHLRRCAENDAKKKALKEAGEPIDLKALKRQPEGPRPLMVVKPKKGIETLTPLPYVFRAKNNTENRGDVKYNPKKDIPVMPGPVTTLS</sequence>
<dbReference type="GO" id="GO:0006412">
    <property type="term" value="P:translation"/>
    <property type="evidence" value="ECO:0007669"/>
    <property type="project" value="InterPro"/>
</dbReference>
<dbReference type="Pfam" id="PF01157">
    <property type="entry name" value="Ribosomal_L21e"/>
    <property type="match status" value="1"/>
</dbReference>
<evidence type="ECO:0000313" key="6">
    <source>
        <dbReference type="Proteomes" id="UP000751190"/>
    </source>
</evidence>
<dbReference type="OrthoDB" id="1539250at2759"/>
<dbReference type="InterPro" id="IPR036948">
    <property type="entry name" value="Ribosomal_eL21_sf"/>
</dbReference>
<feature type="region of interest" description="Disordered" evidence="4">
    <location>
        <begin position="171"/>
        <end position="195"/>
    </location>
</feature>
<dbReference type="Gene3D" id="2.30.30.70">
    <property type="entry name" value="Ribosomal protein L21"/>
    <property type="match status" value="1"/>
</dbReference>